<keyword evidence="1" id="KW-0812">Transmembrane</keyword>
<evidence type="ECO:0000256" key="1">
    <source>
        <dbReference type="SAM" id="Phobius"/>
    </source>
</evidence>
<feature type="transmembrane region" description="Helical" evidence="1">
    <location>
        <begin position="74"/>
        <end position="94"/>
    </location>
</feature>
<feature type="transmembrane region" description="Helical" evidence="1">
    <location>
        <begin position="36"/>
        <end position="62"/>
    </location>
</feature>
<sequence length="98" mass="10180">MYIRYRVMLLVAALVAGAAVVNPLTGDVDALEERTGLFAFLGTLVIDGIVLLAGALAAIYAASVFFPRRWGERAGPVGAIVAAAVAAFCFRVLWPGGA</sequence>
<dbReference type="EMBL" id="JABBKX010000001">
    <property type="protein sequence ID" value="NMJ40486.1"/>
    <property type="molecule type" value="Genomic_DNA"/>
</dbReference>
<organism evidence="2 3">
    <name type="scientific">Neoroseomonas marina</name>
    <dbReference type="NCBI Taxonomy" id="1232220"/>
    <lineage>
        <taxon>Bacteria</taxon>
        <taxon>Pseudomonadati</taxon>
        <taxon>Pseudomonadota</taxon>
        <taxon>Alphaproteobacteria</taxon>
        <taxon>Acetobacterales</taxon>
        <taxon>Acetobacteraceae</taxon>
        <taxon>Neoroseomonas</taxon>
    </lineage>
</organism>
<dbReference type="AlphaFoldDB" id="A0A848E8S8"/>
<gene>
    <name evidence="2" type="ORF">GWK16_04495</name>
</gene>
<dbReference type="RefSeq" id="WP_170052713.1">
    <property type="nucleotide sequence ID" value="NZ_JABBKX010000001.1"/>
</dbReference>
<reference evidence="2 3" key="1">
    <citation type="submission" date="2020-03" db="EMBL/GenBank/DDBJ databases">
        <authorList>
            <person name="Sun Q."/>
        </authorList>
    </citation>
    <scope>NUCLEOTIDE SEQUENCE [LARGE SCALE GENOMIC DNA]</scope>
    <source>
        <strain evidence="2 3">JC162</strain>
    </source>
</reference>
<evidence type="ECO:0000313" key="3">
    <source>
        <dbReference type="Proteomes" id="UP000548582"/>
    </source>
</evidence>
<keyword evidence="1" id="KW-0472">Membrane</keyword>
<dbReference type="Proteomes" id="UP000548582">
    <property type="component" value="Unassembled WGS sequence"/>
</dbReference>
<protein>
    <submittedName>
        <fullName evidence="2">Uncharacterized protein</fullName>
    </submittedName>
</protein>
<keyword evidence="3" id="KW-1185">Reference proteome</keyword>
<accession>A0A848E8S8</accession>
<name>A0A848E8S8_9PROT</name>
<comment type="caution">
    <text evidence="2">The sequence shown here is derived from an EMBL/GenBank/DDBJ whole genome shotgun (WGS) entry which is preliminary data.</text>
</comment>
<keyword evidence="1" id="KW-1133">Transmembrane helix</keyword>
<evidence type="ECO:0000313" key="2">
    <source>
        <dbReference type="EMBL" id="NMJ40486.1"/>
    </source>
</evidence>
<proteinExistence type="predicted"/>